<proteinExistence type="predicted"/>
<dbReference type="STRING" id="1776.BHQ18_18295"/>
<evidence type="ECO:0000313" key="3">
    <source>
        <dbReference type="EMBL" id="ODQ88797.1"/>
    </source>
</evidence>
<keyword evidence="4" id="KW-1185">Reference proteome</keyword>
<evidence type="ECO:0000256" key="1">
    <source>
        <dbReference type="SAM" id="MobiDB-lite"/>
    </source>
</evidence>
<sequence length="154" mass="16511">MVAVNPQQGGWPAVDPGNDDQPPQRPDDVDTGFWLWVLALPMMITGQLVDLLVNDRTPRLPGPVVAFSVVFVLMIAAVVLTFLILMRHGYRWARTVLTGGGVAAVVYAATNLFGVERPPAAAVTFAVTAIIGVVAIVGGAYLLHRKDANGYFTR</sequence>
<accession>A0A1E3RHA4</accession>
<keyword evidence="2" id="KW-1133">Transmembrane helix</keyword>
<feature type="transmembrane region" description="Helical" evidence="2">
    <location>
        <begin position="92"/>
        <end position="113"/>
    </location>
</feature>
<protein>
    <recommendedName>
        <fullName evidence="5">Transmembrane protein</fullName>
    </recommendedName>
</protein>
<evidence type="ECO:0000313" key="4">
    <source>
        <dbReference type="Proteomes" id="UP000094053"/>
    </source>
</evidence>
<dbReference type="EMBL" id="MIHA01000013">
    <property type="protein sequence ID" value="ODQ88797.1"/>
    <property type="molecule type" value="Genomic_DNA"/>
</dbReference>
<organism evidence="3 4">
    <name type="scientific">Mycolicibacterium flavescens</name>
    <name type="common">Mycobacterium flavescens</name>
    <dbReference type="NCBI Taxonomy" id="1776"/>
    <lineage>
        <taxon>Bacteria</taxon>
        <taxon>Bacillati</taxon>
        <taxon>Actinomycetota</taxon>
        <taxon>Actinomycetes</taxon>
        <taxon>Mycobacteriales</taxon>
        <taxon>Mycobacteriaceae</taxon>
        <taxon>Mycolicibacterium</taxon>
    </lineage>
</organism>
<keyword evidence="2" id="KW-0812">Transmembrane</keyword>
<comment type="caution">
    <text evidence="3">The sequence shown here is derived from an EMBL/GenBank/DDBJ whole genome shotgun (WGS) entry which is preliminary data.</text>
</comment>
<gene>
    <name evidence="3" type="ORF">BHQ18_18295</name>
</gene>
<dbReference type="OrthoDB" id="4627335at2"/>
<feature type="transmembrane region" description="Helical" evidence="2">
    <location>
        <begin position="33"/>
        <end position="53"/>
    </location>
</feature>
<keyword evidence="2" id="KW-0472">Membrane</keyword>
<feature type="transmembrane region" description="Helical" evidence="2">
    <location>
        <begin position="120"/>
        <end position="143"/>
    </location>
</feature>
<evidence type="ECO:0008006" key="5">
    <source>
        <dbReference type="Google" id="ProtNLM"/>
    </source>
</evidence>
<evidence type="ECO:0000256" key="2">
    <source>
        <dbReference type="SAM" id="Phobius"/>
    </source>
</evidence>
<dbReference type="AlphaFoldDB" id="A0A1E3RHA4"/>
<reference evidence="4" key="1">
    <citation type="submission" date="2016-09" db="EMBL/GenBank/DDBJ databases">
        <authorList>
            <person name="Greninger A.L."/>
            <person name="Jerome K.R."/>
            <person name="Mcnair B."/>
            <person name="Wallis C."/>
            <person name="Fang F."/>
        </authorList>
    </citation>
    <scope>NUCLEOTIDE SEQUENCE [LARGE SCALE GENOMIC DNA]</scope>
    <source>
        <strain evidence="4">M6</strain>
    </source>
</reference>
<dbReference type="Proteomes" id="UP000094053">
    <property type="component" value="Unassembled WGS sequence"/>
</dbReference>
<feature type="region of interest" description="Disordered" evidence="1">
    <location>
        <begin position="1"/>
        <end position="25"/>
    </location>
</feature>
<name>A0A1E3RHA4_MYCFV</name>
<feature type="transmembrane region" description="Helical" evidence="2">
    <location>
        <begin position="65"/>
        <end position="86"/>
    </location>
</feature>